<proteinExistence type="predicted"/>
<evidence type="ECO:0000313" key="18">
    <source>
        <dbReference type="Proteomes" id="UP000319014"/>
    </source>
</evidence>
<feature type="transmembrane region" description="Helical" evidence="11">
    <location>
        <begin position="774"/>
        <end position="796"/>
    </location>
</feature>
<organism evidence="17 18">
    <name type="scientific">Paracoccus laeviglucosivorans</name>
    <dbReference type="NCBI Taxonomy" id="1197861"/>
    <lineage>
        <taxon>Bacteria</taxon>
        <taxon>Pseudomonadati</taxon>
        <taxon>Pseudomonadota</taxon>
        <taxon>Alphaproteobacteria</taxon>
        <taxon>Rhodobacterales</taxon>
        <taxon>Paracoccaceae</taxon>
        <taxon>Paracoccus</taxon>
    </lineage>
</organism>
<feature type="transmembrane region" description="Helical" evidence="11">
    <location>
        <begin position="633"/>
        <end position="651"/>
    </location>
</feature>
<evidence type="ECO:0000256" key="9">
    <source>
        <dbReference type="ARBA" id="ARBA00023136"/>
    </source>
</evidence>
<comment type="subcellular location">
    <subcellularLocation>
        <location evidence="2">Cell membrane</location>
        <topology evidence="2">Multi-pass membrane protein</topology>
    </subcellularLocation>
    <subcellularLocation>
        <location evidence="10">Membrane</location>
        <topology evidence="10">Multi-pass membrane protein</topology>
    </subcellularLocation>
</comment>
<dbReference type="Proteomes" id="UP000319014">
    <property type="component" value="Unassembled WGS sequence"/>
</dbReference>
<keyword evidence="5" id="KW-1003">Cell membrane</keyword>
<dbReference type="GO" id="GO:0005886">
    <property type="term" value="C:plasma membrane"/>
    <property type="evidence" value="ECO:0007669"/>
    <property type="project" value="UniProtKB-SubCell"/>
</dbReference>
<dbReference type="Pfam" id="PF13244">
    <property type="entry name" value="MbhD"/>
    <property type="match status" value="1"/>
</dbReference>
<feature type="transmembrane region" description="Helical" evidence="11">
    <location>
        <begin position="76"/>
        <end position="96"/>
    </location>
</feature>
<evidence type="ECO:0000259" key="16">
    <source>
        <dbReference type="Pfam" id="PF20501"/>
    </source>
</evidence>
<evidence type="ECO:0000256" key="10">
    <source>
        <dbReference type="RuleBase" id="RU000320"/>
    </source>
</evidence>
<dbReference type="Pfam" id="PF20501">
    <property type="entry name" value="MbhE"/>
    <property type="match status" value="1"/>
</dbReference>
<dbReference type="PANTHER" id="PTHR43373:SF1">
    <property type="entry name" value="NA(+)_H(+) ANTIPORTER SUBUNIT A"/>
    <property type="match status" value="1"/>
</dbReference>
<evidence type="ECO:0000259" key="14">
    <source>
        <dbReference type="Pfam" id="PF04039"/>
    </source>
</evidence>
<keyword evidence="18" id="KW-1185">Reference proteome</keyword>
<accession>A0A521EXQ4</accession>
<keyword evidence="9 11" id="KW-0472">Membrane</keyword>
<feature type="domain" description="NADH:quinone oxidoreductase/Mrp antiporter transmembrane" evidence="12">
    <location>
        <begin position="126"/>
        <end position="410"/>
    </location>
</feature>
<keyword evidence="7 11" id="KW-1133">Transmembrane helix</keyword>
<dbReference type="InterPro" id="IPR001750">
    <property type="entry name" value="ND/Mrp_TM"/>
</dbReference>
<feature type="transmembrane region" description="Helical" evidence="11">
    <location>
        <begin position="732"/>
        <end position="753"/>
    </location>
</feature>
<dbReference type="InterPro" id="IPR050616">
    <property type="entry name" value="CPA3_Na-H_Antiporter_A"/>
</dbReference>
<evidence type="ECO:0000259" key="12">
    <source>
        <dbReference type="Pfam" id="PF00361"/>
    </source>
</evidence>
<feature type="transmembrane region" description="Helical" evidence="11">
    <location>
        <begin position="609"/>
        <end position="627"/>
    </location>
</feature>
<dbReference type="OrthoDB" id="9811798at2"/>
<feature type="transmembrane region" description="Helical" evidence="11">
    <location>
        <begin position="364"/>
        <end position="383"/>
    </location>
</feature>
<dbReference type="Gene3D" id="1.20.120.1200">
    <property type="entry name" value="NADH-ubiquinone/plastoquinone oxidoreductase chain 6, subunit NuoJ"/>
    <property type="match status" value="1"/>
</dbReference>
<dbReference type="NCBIfam" id="NF009288">
    <property type="entry name" value="PRK12648.1"/>
    <property type="match status" value="1"/>
</dbReference>
<dbReference type="EMBL" id="FXTK01000016">
    <property type="protein sequence ID" value="SMO88685.1"/>
    <property type="molecule type" value="Genomic_DNA"/>
</dbReference>
<feature type="transmembrane region" description="Helical" evidence="11">
    <location>
        <begin position="546"/>
        <end position="566"/>
    </location>
</feature>
<feature type="transmembrane region" description="Helical" evidence="11">
    <location>
        <begin position="242"/>
        <end position="264"/>
    </location>
</feature>
<dbReference type="InterPro" id="IPR001516">
    <property type="entry name" value="Proton_antipo_N"/>
</dbReference>
<dbReference type="Pfam" id="PF00361">
    <property type="entry name" value="Proton_antipo_M"/>
    <property type="match status" value="1"/>
</dbReference>
<protein>
    <submittedName>
        <fullName evidence="17">Multisubunit potassium/proton antiporter, PhaA subunit /multisubunit potassium/proton antiporter, PhaB subunit</fullName>
    </submittedName>
</protein>
<feature type="transmembrane region" description="Helical" evidence="11">
    <location>
        <begin position="441"/>
        <end position="464"/>
    </location>
</feature>
<feature type="transmembrane region" description="Helical" evidence="11">
    <location>
        <begin position="162"/>
        <end position="185"/>
    </location>
</feature>
<evidence type="ECO:0000256" key="7">
    <source>
        <dbReference type="ARBA" id="ARBA00022989"/>
    </source>
</evidence>
<dbReference type="PANTHER" id="PTHR43373">
    <property type="entry name" value="NA(+)/H(+) ANTIPORTER SUBUNIT"/>
    <property type="match status" value="1"/>
</dbReference>
<dbReference type="InterPro" id="IPR046806">
    <property type="entry name" value="MrpA_C/MbhE"/>
</dbReference>
<feature type="transmembrane region" description="Helical" evidence="11">
    <location>
        <begin position="802"/>
        <end position="822"/>
    </location>
</feature>
<evidence type="ECO:0000256" key="6">
    <source>
        <dbReference type="ARBA" id="ARBA00022692"/>
    </source>
</evidence>
<dbReference type="GO" id="GO:0006811">
    <property type="term" value="P:monoatomic ion transport"/>
    <property type="evidence" value="ECO:0007669"/>
    <property type="project" value="UniProtKB-KW"/>
</dbReference>
<feature type="transmembrane region" description="Helical" evidence="11">
    <location>
        <begin position="108"/>
        <end position="125"/>
    </location>
</feature>
<evidence type="ECO:0000259" key="15">
    <source>
        <dbReference type="Pfam" id="PF13244"/>
    </source>
</evidence>
<sequence length="929" mass="98039">MSPALIAVLPFLGALLPALLIRSGRDVAAVASATATGIALLGLCLHIPAILSGEVILARFDWLPALGLNANFRIDGLGLLFGILILGIGLLIQLYARFYLSARDDAGAFYTYLMLFQGAMMGIVLSDNILLLLVFWELTSLSSFLLIGFWSHLPEGRQGARMALTVTGMGGLSMIAGMLILGNIAGGYDLTTILAAREAVQASPLYLPALLLILLGAFTKSAQFPFHFWLPHAMAAPTPVSAYLHSATMVKAGIFLLARLWPVLSGTPEWFWIVTLTGLATMVMGAWIAIFRDDLKSLLAFSTVSHLGLITMLLGMGTEGAAIAAMFHIVAHATFKAALFMVAGIVDHETGTRSLARLGGLRRAMPLTFAIAAVAALSMAGIPPLNGFLSKEMMLEQASLTPWLAALATLGALFSVCYSLRFVWGVFMGPPRIDGHDPGPGLWLAPAFLAMLVVLIGLLPNTLVGWLVTAASGTVTAGHPHPHFALWHGLTPALGLSVIAVLGGAALLALGPRGFALPDAKRVFDALTRGAEAAARVVTDRFTNGSMARAFVGFTLSVLLCAAWAFSTGDYSGPTRPMLPIQPVPLIGWAALMIATGGMVAFHRHRMLALVMVGVVGLIVSGMFLYLSAPDLALTQISVEVVTVILLLLALNFLPKRTALESRDRKRGFDAFVAVLGGVGFGALAYVVMRGGFAFPPISEYMLANSYKLGGGDNVVNVILVDFRGYDTFGEITVLGIAALAIFALTETLMTGASAARLAAWQYDMPRAGARHPLMLVVVTRLILPMMLVVGLYIFLRGHNMPGGGFVAGLIVSIALVSQYMASGHAWAEQRNRFPYHALIGAGVIAAGVTGIGAWFAGLPFLTSTFGYVKLPGIEKFELASAMGFDLGVFLCVVGAVMLALDSLARIARAAGGQVSPSPMDVDPSRGNA</sequence>
<evidence type="ECO:0000256" key="5">
    <source>
        <dbReference type="ARBA" id="ARBA00022475"/>
    </source>
</evidence>
<feature type="domain" description="MrpA C-terminal/MbhD" evidence="15">
    <location>
        <begin position="591"/>
        <end position="656"/>
    </location>
</feature>
<dbReference type="RefSeq" id="WP_142664137.1">
    <property type="nucleotide sequence ID" value="NZ_FXTK01000016.1"/>
</dbReference>
<feature type="transmembrane region" description="Helical" evidence="11">
    <location>
        <begin position="270"/>
        <end position="291"/>
    </location>
</feature>
<evidence type="ECO:0000256" key="8">
    <source>
        <dbReference type="ARBA" id="ARBA00023065"/>
    </source>
</evidence>
<keyword evidence="4" id="KW-0050">Antiport</keyword>
<evidence type="ECO:0000256" key="11">
    <source>
        <dbReference type="SAM" id="Phobius"/>
    </source>
</evidence>
<evidence type="ECO:0000259" key="13">
    <source>
        <dbReference type="Pfam" id="PF00662"/>
    </source>
</evidence>
<feature type="transmembrane region" description="Helical" evidence="11">
    <location>
        <begin position="484"/>
        <end position="511"/>
    </location>
</feature>
<feature type="transmembrane region" description="Helical" evidence="11">
    <location>
        <begin position="671"/>
        <end position="689"/>
    </location>
</feature>
<feature type="transmembrane region" description="Helical" evidence="11">
    <location>
        <begin position="834"/>
        <end position="859"/>
    </location>
</feature>
<feature type="transmembrane region" description="Helical" evidence="11">
    <location>
        <begin position="322"/>
        <end position="343"/>
    </location>
</feature>
<feature type="domain" description="Na+/H+ antiporter MnhB subunit-related protein" evidence="14">
    <location>
        <begin position="776"/>
        <end position="898"/>
    </location>
</feature>
<comment type="function">
    <text evidence="1">NDH-1 shuttles electrons from NADH, via FMN and iron-sulfur (Fe-S) centers, to quinones in the respiratory chain. The immediate electron acceptor for the enzyme in this species is believed to be ubiquinone. Couples the redox reaction to proton translocation (for every two electrons transferred, four hydrogen ions are translocated across the cytoplasmic membrane), and thus conserves the redox energy in a proton gradient.</text>
</comment>
<dbReference type="GO" id="GO:0015297">
    <property type="term" value="F:antiporter activity"/>
    <property type="evidence" value="ECO:0007669"/>
    <property type="project" value="UniProtKB-KW"/>
</dbReference>
<keyword evidence="8" id="KW-0406">Ion transport</keyword>
<dbReference type="AlphaFoldDB" id="A0A521EXQ4"/>
<keyword evidence="6 10" id="KW-0812">Transmembrane</keyword>
<feature type="transmembrane region" description="Helical" evidence="11">
    <location>
        <begin position="403"/>
        <end position="429"/>
    </location>
</feature>
<dbReference type="Pfam" id="PF04039">
    <property type="entry name" value="MnhB"/>
    <property type="match status" value="1"/>
</dbReference>
<evidence type="ECO:0000313" key="17">
    <source>
        <dbReference type="EMBL" id="SMO88685.1"/>
    </source>
</evidence>
<evidence type="ECO:0000256" key="3">
    <source>
        <dbReference type="ARBA" id="ARBA00022448"/>
    </source>
</evidence>
<dbReference type="PRINTS" id="PR01434">
    <property type="entry name" value="NADHDHGNASE5"/>
</dbReference>
<feature type="domain" description="MrpA C-terminal/MbhE" evidence="16">
    <location>
        <begin position="666"/>
        <end position="746"/>
    </location>
</feature>
<feature type="transmembrane region" description="Helical" evidence="11">
    <location>
        <begin position="298"/>
        <end position="316"/>
    </location>
</feature>
<dbReference type="Pfam" id="PF00662">
    <property type="entry name" value="Proton_antipo_N"/>
    <property type="match status" value="1"/>
</dbReference>
<evidence type="ECO:0000256" key="2">
    <source>
        <dbReference type="ARBA" id="ARBA00004651"/>
    </source>
</evidence>
<name>A0A521EXQ4_9RHOB</name>
<keyword evidence="3" id="KW-0813">Transport</keyword>
<evidence type="ECO:0000256" key="1">
    <source>
        <dbReference type="ARBA" id="ARBA00002378"/>
    </source>
</evidence>
<dbReference type="InterPro" id="IPR025383">
    <property type="entry name" value="MrpA_C/MbhD"/>
</dbReference>
<feature type="transmembrane region" description="Helical" evidence="11">
    <location>
        <begin position="586"/>
        <end position="602"/>
    </location>
</feature>
<gene>
    <name evidence="17" type="ORF">SAMN06265221_11686</name>
</gene>
<dbReference type="InterPro" id="IPR007182">
    <property type="entry name" value="MnhB"/>
</dbReference>
<evidence type="ECO:0000256" key="4">
    <source>
        <dbReference type="ARBA" id="ARBA00022449"/>
    </source>
</evidence>
<feature type="transmembrane region" description="Helical" evidence="11">
    <location>
        <begin position="205"/>
        <end position="230"/>
    </location>
</feature>
<feature type="transmembrane region" description="Helical" evidence="11">
    <location>
        <begin position="131"/>
        <end position="150"/>
    </location>
</feature>
<feature type="transmembrane region" description="Helical" evidence="11">
    <location>
        <begin position="879"/>
        <end position="901"/>
    </location>
</feature>
<dbReference type="InterPro" id="IPR042106">
    <property type="entry name" value="Nuo/plastoQ_OxRdtase_6_NuoJ"/>
</dbReference>
<feature type="domain" description="NADH-Ubiquinone oxidoreductase (complex I) chain 5 N-terminal" evidence="13">
    <location>
        <begin position="66"/>
        <end position="106"/>
    </location>
</feature>
<reference evidence="17 18" key="1">
    <citation type="submission" date="2017-05" db="EMBL/GenBank/DDBJ databases">
        <authorList>
            <person name="Varghese N."/>
            <person name="Submissions S."/>
        </authorList>
    </citation>
    <scope>NUCLEOTIDE SEQUENCE [LARGE SCALE GENOMIC DNA]</scope>
    <source>
        <strain evidence="17 18">DSM 100094</strain>
    </source>
</reference>